<evidence type="ECO:0000256" key="2">
    <source>
        <dbReference type="SAM" id="MobiDB-lite"/>
    </source>
</evidence>
<dbReference type="eggNOG" id="ENOG502TB9G">
    <property type="taxonomic scope" value="Eukaryota"/>
</dbReference>
<dbReference type="InParanoid" id="G7E5K2"/>
<keyword evidence="1" id="KW-0378">Hydrolase</keyword>
<feature type="compositionally biased region" description="Polar residues" evidence="2">
    <location>
        <begin position="57"/>
        <end position="74"/>
    </location>
</feature>
<keyword evidence="5" id="KW-1185">Reference proteome</keyword>
<reference evidence="4 5" key="2">
    <citation type="journal article" date="2012" name="Open Biol.">
        <title>Characteristics of nucleosomes and linker DNA regions on the genome of the basidiomycete Mixia osmundae revealed by mono- and dinucleosome mapping.</title>
        <authorList>
            <person name="Nishida H."/>
            <person name="Kondo S."/>
            <person name="Matsumoto T."/>
            <person name="Suzuki Y."/>
            <person name="Yoshikawa H."/>
            <person name="Taylor T.D."/>
            <person name="Sugiyama J."/>
        </authorList>
    </citation>
    <scope>NUCLEOTIDE SEQUENCE [LARGE SCALE GENOMIC DNA]</scope>
    <source>
        <strain evidence="5">CBS 9802 / IAM 14324 / JCM 22182 / KY 12970</strain>
    </source>
</reference>
<dbReference type="RefSeq" id="XP_014569352.1">
    <property type="nucleotide sequence ID" value="XM_014713866.1"/>
</dbReference>
<evidence type="ECO:0008006" key="6">
    <source>
        <dbReference type="Google" id="ProtNLM"/>
    </source>
</evidence>
<protein>
    <recommendedName>
        <fullName evidence="6">Carbohydrate esterase family 16 protein</fullName>
    </recommendedName>
</protein>
<dbReference type="Gene3D" id="3.40.50.1110">
    <property type="entry name" value="SGNH hydrolase"/>
    <property type="match status" value="1"/>
</dbReference>
<dbReference type="PANTHER" id="PTHR45648">
    <property type="entry name" value="GDSL LIPASE/ACYLHYDROLASE FAMILY PROTEIN (AFU_ORTHOLOGUE AFUA_4G14700)"/>
    <property type="match status" value="1"/>
</dbReference>
<dbReference type="STRING" id="764103.G7E5K2"/>
<evidence type="ECO:0000256" key="3">
    <source>
        <dbReference type="SAM" id="Phobius"/>
    </source>
</evidence>
<name>G7E5K2_MIXOS</name>
<dbReference type="PANTHER" id="PTHR45648:SF22">
    <property type="entry name" value="GDSL LIPASE_ACYLHYDROLASE FAMILY PROTEIN (AFU_ORTHOLOGUE AFUA_4G14700)"/>
    <property type="match status" value="1"/>
</dbReference>
<dbReference type="InterPro" id="IPR036514">
    <property type="entry name" value="SGNH_hydro_sf"/>
</dbReference>
<dbReference type="Proteomes" id="UP000009131">
    <property type="component" value="Unassembled WGS sequence"/>
</dbReference>
<dbReference type="InterPro" id="IPR001087">
    <property type="entry name" value="GDSL"/>
</dbReference>
<keyword evidence="3" id="KW-1133">Transmembrane helix</keyword>
<feature type="region of interest" description="Disordered" evidence="2">
    <location>
        <begin position="162"/>
        <end position="213"/>
    </location>
</feature>
<feature type="transmembrane region" description="Helical" evidence="3">
    <location>
        <begin position="238"/>
        <end position="261"/>
    </location>
</feature>
<feature type="region of interest" description="Disordered" evidence="2">
    <location>
        <begin position="45"/>
        <end position="146"/>
    </location>
</feature>
<evidence type="ECO:0000313" key="5">
    <source>
        <dbReference type="Proteomes" id="UP000009131"/>
    </source>
</evidence>
<evidence type="ECO:0000313" key="4">
    <source>
        <dbReference type="EMBL" id="GAA98112.1"/>
    </source>
</evidence>
<feature type="compositionally biased region" description="Polar residues" evidence="2">
    <location>
        <begin position="107"/>
        <end position="120"/>
    </location>
</feature>
<dbReference type="OrthoDB" id="1600564at2759"/>
<feature type="compositionally biased region" description="Basic and acidic residues" evidence="2">
    <location>
        <begin position="164"/>
        <end position="179"/>
    </location>
</feature>
<organism evidence="4 5">
    <name type="scientific">Mixia osmundae (strain CBS 9802 / IAM 14324 / JCM 22182 / KY 12970)</name>
    <dbReference type="NCBI Taxonomy" id="764103"/>
    <lineage>
        <taxon>Eukaryota</taxon>
        <taxon>Fungi</taxon>
        <taxon>Dikarya</taxon>
        <taxon>Basidiomycota</taxon>
        <taxon>Pucciniomycotina</taxon>
        <taxon>Mixiomycetes</taxon>
        <taxon>Mixiales</taxon>
        <taxon>Mixiaceae</taxon>
        <taxon>Mixia</taxon>
    </lineage>
</organism>
<evidence type="ECO:0000256" key="1">
    <source>
        <dbReference type="ARBA" id="ARBA00022801"/>
    </source>
</evidence>
<accession>G7E5K2</accession>
<dbReference type="Pfam" id="PF00657">
    <property type="entry name" value="Lipase_GDSL"/>
    <property type="match status" value="1"/>
</dbReference>
<dbReference type="HOGENOM" id="CLU_457149_0_0_1"/>
<dbReference type="GO" id="GO:0016788">
    <property type="term" value="F:hydrolase activity, acting on ester bonds"/>
    <property type="evidence" value="ECO:0007669"/>
    <property type="project" value="InterPro"/>
</dbReference>
<dbReference type="InterPro" id="IPR051058">
    <property type="entry name" value="GDSL_Est/Lipase"/>
</dbReference>
<sequence length="597" mass="64347">MSQSRGGSAATYKQVFADADDTFDLSAYDNTLTDPSEAYQHIRTLRTSHATKDSRESYYSQASSNRESTRSPTARRSDGAEKPIPAQESPSRRRISYEYRPRHRIRQSQSSVLATNSAENVQPMLETKSETNKRKSSARDSIASHNSSRTLFDSLALDGSKSADAYRDKNGDTNRKMRATDSPALSDAGGPSALDSTRDLLSPRNAALDDGGDEKTFSMLNKVSVARMQARRRQRRRYCLLCVAVTVVIGAAVGGTLGALLTKSHRSNSPDRAYAPAATVTPIVSKPVANPGTGGASGYAHLLAFGASYCDNAHLRTPNYTDLTSQPYWRGRWSNGPVWDEWLAALVGPQTGEITNATMDNRAYAGAMIDDRITSAWVPDTRSQIAGYLSDLAGGNTTTAATLTDGTKSLITVWTGLNPIEGIWNITGSSQRGQAQGLAQINATVEALTDQLLSIATLATWTVAPDFVILSPPPSELLPFAQNIAQYQAQSGSTAATRLAVLQTLSDAYNVQLQSAMITVSDALGSRGKVYTFDVHTWFHNMVATPAAYNLTVTNSSCLQQQCGTAASTYLFWDPRHPVATIHEALAKEVAGVILQG</sequence>
<keyword evidence="3" id="KW-0472">Membrane</keyword>
<reference evidence="4 5" key="1">
    <citation type="journal article" date="2011" name="J. Gen. Appl. Microbiol.">
        <title>Draft genome sequencing of the enigmatic basidiomycete Mixia osmundae.</title>
        <authorList>
            <person name="Nishida H."/>
            <person name="Nagatsuka Y."/>
            <person name="Sugiyama J."/>
        </authorList>
    </citation>
    <scope>NUCLEOTIDE SEQUENCE [LARGE SCALE GENOMIC DNA]</scope>
    <source>
        <strain evidence="5">CBS 9802 / IAM 14324 / JCM 22182 / KY 12970</strain>
    </source>
</reference>
<keyword evidence="3" id="KW-0812">Transmembrane</keyword>
<gene>
    <name evidence="4" type="primary">Mo04795</name>
    <name evidence="4" type="ORF">E5Q_04795</name>
</gene>
<dbReference type="EMBL" id="BABT02000150">
    <property type="protein sequence ID" value="GAA98112.1"/>
    <property type="molecule type" value="Genomic_DNA"/>
</dbReference>
<proteinExistence type="predicted"/>
<comment type="caution">
    <text evidence="4">The sequence shown here is derived from an EMBL/GenBank/DDBJ whole genome shotgun (WGS) entry which is preliminary data.</text>
</comment>
<dbReference type="AlphaFoldDB" id="G7E5K2"/>